<keyword evidence="8 17" id="KW-0418">Kinase</keyword>
<dbReference type="GO" id="GO:0005524">
    <property type="term" value="F:ATP binding"/>
    <property type="evidence" value="ECO:0007669"/>
    <property type="project" value="UniProtKB-KW"/>
</dbReference>
<comment type="catalytic activity">
    <reaction evidence="1">
        <text>ATP + protein L-histidine = ADP + protein N-phospho-L-histidine.</text>
        <dbReference type="EC" id="2.7.13.3"/>
    </reaction>
</comment>
<dbReference type="GO" id="GO:0007234">
    <property type="term" value="P:osmosensory signaling via phosphorelay pathway"/>
    <property type="evidence" value="ECO:0007669"/>
    <property type="project" value="TreeGrafter"/>
</dbReference>
<evidence type="ECO:0000256" key="12">
    <source>
        <dbReference type="ARBA" id="ARBA00023136"/>
    </source>
</evidence>
<dbReference type="EMBL" id="JGYX01000001">
    <property type="protein sequence ID" value="KFI61584.1"/>
    <property type="molecule type" value="Genomic_DNA"/>
</dbReference>
<comment type="subcellular location">
    <subcellularLocation>
        <location evidence="2">Cell membrane</location>
    </subcellularLocation>
</comment>
<dbReference type="SMART" id="SM00388">
    <property type="entry name" value="HisKA"/>
    <property type="match status" value="1"/>
</dbReference>
<evidence type="ECO:0000256" key="6">
    <source>
        <dbReference type="ARBA" id="ARBA00022692"/>
    </source>
</evidence>
<dbReference type="GO" id="GO:0000156">
    <property type="term" value="F:phosphorelay response regulator activity"/>
    <property type="evidence" value="ECO:0007669"/>
    <property type="project" value="TreeGrafter"/>
</dbReference>
<evidence type="ECO:0000256" key="3">
    <source>
        <dbReference type="ARBA" id="ARBA00012438"/>
    </source>
</evidence>
<evidence type="ECO:0000313" key="17">
    <source>
        <dbReference type="EMBL" id="KFI61584.1"/>
    </source>
</evidence>
<feature type="transmembrane region" description="Helical" evidence="15">
    <location>
        <begin position="75"/>
        <end position="101"/>
    </location>
</feature>
<dbReference type="Pfam" id="PF00512">
    <property type="entry name" value="HisKA"/>
    <property type="match status" value="1"/>
</dbReference>
<dbReference type="PANTHER" id="PTHR42878:SF7">
    <property type="entry name" value="SENSOR HISTIDINE KINASE GLRK"/>
    <property type="match status" value="1"/>
</dbReference>
<dbReference type="eggNOG" id="COG5002">
    <property type="taxonomic scope" value="Bacteria"/>
</dbReference>
<dbReference type="GO" id="GO:0000155">
    <property type="term" value="F:phosphorelay sensor kinase activity"/>
    <property type="evidence" value="ECO:0007669"/>
    <property type="project" value="InterPro"/>
</dbReference>
<dbReference type="SMART" id="SM00387">
    <property type="entry name" value="HATPase_c"/>
    <property type="match status" value="1"/>
</dbReference>
<dbReference type="Gene3D" id="1.10.287.130">
    <property type="match status" value="1"/>
</dbReference>
<accession>A0A087AS34</accession>
<dbReference type="InterPro" id="IPR036097">
    <property type="entry name" value="HisK_dim/P_sf"/>
</dbReference>
<dbReference type="FunFam" id="3.30.565.10:FF:000013">
    <property type="entry name" value="Two-component sensor histidine kinase"/>
    <property type="match status" value="1"/>
</dbReference>
<evidence type="ECO:0000256" key="8">
    <source>
        <dbReference type="ARBA" id="ARBA00022777"/>
    </source>
</evidence>
<dbReference type="GO" id="GO:0005886">
    <property type="term" value="C:plasma membrane"/>
    <property type="evidence" value="ECO:0007669"/>
    <property type="project" value="UniProtKB-SubCell"/>
</dbReference>
<keyword evidence="10 15" id="KW-1133">Transmembrane helix</keyword>
<evidence type="ECO:0000256" key="11">
    <source>
        <dbReference type="ARBA" id="ARBA00023012"/>
    </source>
</evidence>
<feature type="transmembrane region" description="Helical" evidence="15">
    <location>
        <begin position="29"/>
        <end position="55"/>
    </location>
</feature>
<evidence type="ECO:0000256" key="2">
    <source>
        <dbReference type="ARBA" id="ARBA00004236"/>
    </source>
</evidence>
<organism evidence="17 18">
    <name type="scientific">Bifidobacterium pullorum subsp. gallinarum</name>
    <dbReference type="NCBI Taxonomy" id="78344"/>
    <lineage>
        <taxon>Bacteria</taxon>
        <taxon>Bacillati</taxon>
        <taxon>Actinomycetota</taxon>
        <taxon>Actinomycetes</taxon>
        <taxon>Bifidobacteriales</taxon>
        <taxon>Bifidobacteriaceae</taxon>
        <taxon>Bifidobacterium</taxon>
    </lineage>
</organism>
<evidence type="ECO:0000256" key="7">
    <source>
        <dbReference type="ARBA" id="ARBA00022741"/>
    </source>
</evidence>
<dbReference type="Pfam" id="PF02518">
    <property type="entry name" value="HATPase_c"/>
    <property type="match status" value="1"/>
</dbReference>
<dbReference type="CDD" id="cd00082">
    <property type="entry name" value="HisKA"/>
    <property type="match status" value="1"/>
</dbReference>
<dbReference type="InterPro" id="IPR003594">
    <property type="entry name" value="HATPase_dom"/>
</dbReference>
<dbReference type="AlphaFoldDB" id="A0A087AS34"/>
<keyword evidence="18" id="KW-1185">Reference proteome</keyword>
<evidence type="ECO:0000256" key="14">
    <source>
        <dbReference type="SAM" id="MobiDB-lite"/>
    </source>
</evidence>
<dbReference type="SUPFAM" id="SSF47384">
    <property type="entry name" value="Homodimeric domain of signal transducing histidine kinase"/>
    <property type="match status" value="1"/>
</dbReference>
<gene>
    <name evidence="17" type="ORF">BIGA_0102</name>
</gene>
<keyword evidence="4" id="KW-0597">Phosphoprotein</keyword>
<keyword evidence="9" id="KW-0067">ATP-binding</keyword>
<name>A0A087AS34_9BIFI</name>
<sequence>MPPVRGGGAPIPDVAKPEHRRRRGAGGRFAFILALRMLGALGLGLAAVLLLRLMWNADAIATWLTDVWYVDWESAVYIIQGMRNLAPAVAVLVFALGYLLIVRPYVVRIFSTLTDGIAQLLADDGRMSELPDELDDVAVALGEVRRRLDRRAFEARMAEQRKNDLVMYLAHDIRTPMTSVVGYLSLLDEARDMPEEQRRRYTHIALDKAQRLDALVDEFFDITRFNLSNVPLEVGPVDVSLLMVQMVEEFHPQLEAHGNTVQLHMPDALTITADAEKLARVFNNLMKNAIAYSERGSVITVEGTADEATARIAIGDHGRTIPARKLDMLFDKFYRLDSSRSSADGGAGLGLSIARQITEAHGGSIAASSADGVTTFTVTLPVTA</sequence>
<protein>
    <recommendedName>
        <fullName evidence="13">Sensor-like histidine kinase SenX3</fullName>
        <ecNumber evidence="3">2.7.13.3</ecNumber>
    </recommendedName>
</protein>
<evidence type="ECO:0000256" key="4">
    <source>
        <dbReference type="ARBA" id="ARBA00022553"/>
    </source>
</evidence>
<dbReference type="InterPro" id="IPR036890">
    <property type="entry name" value="HATPase_C_sf"/>
</dbReference>
<dbReference type="PANTHER" id="PTHR42878">
    <property type="entry name" value="TWO-COMPONENT HISTIDINE KINASE"/>
    <property type="match status" value="1"/>
</dbReference>
<evidence type="ECO:0000256" key="10">
    <source>
        <dbReference type="ARBA" id="ARBA00022989"/>
    </source>
</evidence>
<feature type="region of interest" description="Disordered" evidence="14">
    <location>
        <begin position="1"/>
        <end position="20"/>
    </location>
</feature>
<evidence type="ECO:0000256" key="5">
    <source>
        <dbReference type="ARBA" id="ARBA00022679"/>
    </source>
</evidence>
<keyword evidence="12 15" id="KW-0472">Membrane</keyword>
<dbReference type="EC" id="2.7.13.3" evidence="3"/>
<keyword evidence="7" id="KW-0547">Nucleotide-binding</keyword>
<dbReference type="PROSITE" id="PS50109">
    <property type="entry name" value="HIS_KIN"/>
    <property type="match status" value="1"/>
</dbReference>
<dbReference type="Proteomes" id="UP000029046">
    <property type="component" value="Unassembled WGS sequence"/>
</dbReference>
<keyword evidence="6 15" id="KW-0812">Transmembrane</keyword>
<dbReference type="SMR" id="A0A087AS34"/>
<dbReference type="InterPro" id="IPR004358">
    <property type="entry name" value="Sig_transdc_His_kin-like_C"/>
</dbReference>
<dbReference type="PRINTS" id="PR00344">
    <property type="entry name" value="BCTRLSENSOR"/>
</dbReference>
<evidence type="ECO:0000256" key="13">
    <source>
        <dbReference type="ARBA" id="ARBA00039401"/>
    </source>
</evidence>
<reference evidence="17 18" key="1">
    <citation type="submission" date="2014-03" db="EMBL/GenBank/DDBJ databases">
        <title>Genomics of Bifidobacteria.</title>
        <authorList>
            <person name="Ventura M."/>
            <person name="Milani C."/>
            <person name="Lugli G.A."/>
        </authorList>
    </citation>
    <scope>NUCLEOTIDE SEQUENCE [LARGE SCALE GENOMIC DNA]</scope>
    <source>
        <strain evidence="17 18">LMG 11586</strain>
    </source>
</reference>
<evidence type="ECO:0000256" key="9">
    <source>
        <dbReference type="ARBA" id="ARBA00022840"/>
    </source>
</evidence>
<keyword evidence="5 17" id="KW-0808">Transferase</keyword>
<evidence type="ECO:0000256" key="1">
    <source>
        <dbReference type="ARBA" id="ARBA00000085"/>
    </source>
</evidence>
<dbReference type="InterPro" id="IPR005467">
    <property type="entry name" value="His_kinase_dom"/>
</dbReference>
<feature type="domain" description="Histidine kinase" evidence="16">
    <location>
        <begin position="168"/>
        <end position="384"/>
    </location>
</feature>
<evidence type="ECO:0000259" key="16">
    <source>
        <dbReference type="PROSITE" id="PS50109"/>
    </source>
</evidence>
<evidence type="ECO:0000313" key="18">
    <source>
        <dbReference type="Proteomes" id="UP000029046"/>
    </source>
</evidence>
<dbReference type="Gene3D" id="3.30.565.10">
    <property type="entry name" value="Histidine kinase-like ATPase, C-terminal domain"/>
    <property type="match status" value="1"/>
</dbReference>
<keyword evidence="11" id="KW-0902">Two-component regulatory system</keyword>
<evidence type="ECO:0000256" key="15">
    <source>
        <dbReference type="SAM" id="Phobius"/>
    </source>
</evidence>
<dbReference type="InterPro" id="IPR050351">
    <property type="entry name" value="BphY/WalK/GraS-like"/>
</dbReference>
<dbReference type="GO" id="GO:0030295">
    <property type="term" value="F:protein kinase activator activity"/>
    <property type="evidence" value="ECO:0007669"/>
    <property type="project" value="TreeGrafter"/>
</dbReference>
<dbReference type="SUPFAM" id="SSF55874">
    <property type="entry name" value="ATPase domain of HSP90 chaperone/DNA topoisomerase II/histidine kinase"/>
    <property type="match status" value="1"/>
</dbReference>
<proteinExistence type="predicted"/>
<comment type="caution">
    <text evidence="17">The sequence shown here is derived from an EMBL/GenBank/DDBJ whole genome shotgun (WGS) entry which is preliminary data.</text>
</comment>
<dbReference type="CDD" id="cd00075">
    <property type="entry name" value="HATPase"/>
    <property type="match status" value="1"/>
</dbReference>
<dbReference type="InterPro" id="IPR003661">
    <property type="entry name" value="HisK_dim/P_dom"/>
</dbReference>